<organism evidence="2 3">
    <name type="scientific">Sphaerisporangium rubeum</name>
    <dbReference type="NCBI Taxonomy" id="321317"/>
    <lineage>
        <taxon>Bacteria</taxon>
        <taxon>Bacillati</taxon>
        <taxon>Actinomycetota</taxon>
        <taxon>Actinomycetes</taxon>
        <taxon>Streptosporangiales</taxon>
        <taxon>Streptosporangiaceae</taxon>
        <taxon>Sphaerisporangium</taxon>
    </lineage>
</organism>
<feature type="transmembrane region" description="Helical" evidence="1">
    <location>
        <begin position="21"/>
        <end position="40"/>
    </location>
</feature>
<accession>A0A7X0IIC2</accession>
<feature type="transmembrane region" description="Helical" evidence="1">
    <location>
        <begin position="46"/>
        <end position="66"/>
    </location>
</feature>
<keyword evidence="3" id="KW-1185">Reference proteome</keyword>
<dbReference type="Proteomes" id="UP000555564">
    <property type="component" value="Unassembled WGS sequence"/>
</dbReference>
<name>A0A7X0IIC2_9ACTN</name>
<dbReference type="AlphaFoldDB" id="A0A7X0IIC2"/>
<reference evidence="2 3" key="1">
    <citation type="submission" date="2020-08" db="EMBL/GenBank/DDBJ databases">
        <title>Sequencing the genomes of 1000 actinobacteria strains.</title>
        <authorList>
            <person name="Klenk H.-P."/>
        </authorList>
    </citation>
    <scope>NUCLEOTIDE SEQUENCE [LARGE SCALE GENOMIC DNA]</scope>
    <source>
        <strain evidence="2 3">DSM 44936</strain>
    </source>
</reference>
<sequence>MTQPTVMTALRALQRSKYAKWLAAAVAALVACTLLIVPVAEAGSVWMTVLLGLLAYVALAGSLAAARRMVRARRRERVGMYR</sequence>
<keyword evidence="1" id="KW-0472">Membrane</keyword>
<dbReference type="RefSeq" id="WP_184985280.1">
    <property type="nucleotide sequence ID" value="NZ_BAAALO010000019.1"/>
</dbReference>
<keyword evidence="1" id="KW-1133">Transmembrane helix</keyword>
<proteinExistence type="predicted"/>
<protein>
    <submittedName>
        <fullName evidence="2">Drug/metabolite transporter (DMT)-like permease</fullName>
    </submittedName>
</protein>
<dbReference type="EMBL" id="JACHIU010000001">
    <property type="protein sequence ID" value="MBB6475732.1"/>
    <property type="molecule type" value="Genomic_DNA"/>
</dbReference>
<evidence type="ECO:0000256" key="1">
    <source>
        <dbReference type="SAM" id="Phobius"/>
    </source>
</evidence>
<gene>
    <name evidence="2" type="ORF">BJ992_005163</name>
</gene>
<evidence type="ECO:0000313" key="3">
    <source>
        <dbReference type="Proteomes" id="UP000555564"/>
    </source>
</evidence>
<keyword evidence="1" id="KW-0812">Transmembrane</keyword>
<comment type="caution">
    <text evidence="2">The sequence shown here is derived from an EMBL/GenBank/DDBJ whole genome shotgun (WGS) entry which is preliminary data.</text>
</comment>
<evidence type="ECO:0000313" key="2">
    <source>
        <dbReference type="EMBL" id="MBB6475732.1"/>
    </source>
</evidence>